<feature type="region of interest" description="Disordered" evidence="6">
    <location>
        <begin position="1"/>
        <end position="27"/>
    </location>
</feature>
<dbReference type="EMBL" id="JAVRRD010000003">
    <property type="protein sequence ID" value="KAK5061072.1"/>
    <property type="molecule type" value="Genomic_DNA"/>
</dbReference>
<organism evidence="8 9">
    <name type="scientific">Exophiala bonariae</name>
    <dbReference type="NCBI Taxonomy" id="1690606"/>
    <lineage>
        <taxon>Eukaryota</taxon>
        <taxon>Fungi</taxon>
        <taxon>Dikarya</taxon>
        <taxon>Ascomycota</taxon>
        <taxon>Pezizomycotina</taxon>
        <taxon>Eurotiomycetes</taxon>
        <taxon>Chaetothyriomycetidae</taxon>
        <taxon>Chaetothyriales</taxon>
        <taxon>Herpotrichiellaceae</taxon>
        <taxon>Exophiala</taxon>
    </lineage>
</organism>
<dbReference type="Gene3D" id="4.10.240.10">
    <property type="entry name" value="Zn(2)-C6 fungal-type DNA-binding domain"/>
    <property type="match status" value="1"/>
</dbReference>
<dbReference type="GO" id="GO:0000435">
    <property type="term" value="P:positive regulation of transcription from RNA polymerase II promoter by galactose"/>
    <property type="evidence" value="ECO:0007669"/>
    <property type="project" value="TreeGrafter"/>
</dbReference>
<keyword evidence="3" id="KW-0238">DNA-binding</keyword>
<protein>
    <recommendedName>
        <fullName evidence="7">Zn(2)-C6 fungal-type domain-containing protein</fullName>
    </recommendedName>
</protein>
<evidence type="ECO:0000256" key="4">
    <source>
        <dbReference type="ARBA" id="ARBA00023163"/>
    </source>
</evidence>
<dbReference type="PANTHER" id="PTHR47424:SF3">
    <property type="entry name" value="REGULATORY PROTEIN GAL4"/>
    <property type="match status" value="1"/>
</dbReference>
<dbReference type="PROSITE" id="PS00463">
    <property type="entry name" value="ZN2_CY6_FUNGAL_1"/>
    <property type="match status" value="1"/>
</dbReference>
<dbReference type="Pfam" id="PF04082">
    <property type="entry name" value="Fungal_trans"/>
    <property type="match status" value="1"/>
</dbReference>
<dbReference type="InterPro" id="IPR001138">
    <property type="entry name" value="Zn2Cys6_DnaBD"/>
</dbReference>
<dbReference type="InterPro" id="IPR051127">
    <property type="entry name" value="Fungal_SecMet_Regulators"/>
</dbReference>
<dbReference type="GO" id="GO:0008270">
    <property type="term" value="F:zinc ion binding"/>
    <property type="evidence" value="ECO:0007669"/>
    <property type="project" value="InterPro"/>
</dbReference>
<dbReference type="PANTHER" id="PTHR47424">
    <property type="entry name" value="REGULATORY PROTEIN GAL4"/>
    <property type="match status" value="1"/>
</dbReference>
<evidence type="ECO:0000313" key="9">
    <source>
        <dbReference type="Proteomes" id="UP001358417"/>
    </source>
</evidence>
<gene>
    <name evidence="8" type="ORF">LTR84_007613</name>
</gene>
<evidence type="ECO:0000313" key="8">
    <source>
        <dbReference type="EMBL" id="KAK5061072.1"/>
    </source>
</evidence>
<dbReference type="Proteomes" id="UP001358417">
    <property type="component" value="Unassembled WGS sequence"/>
</dbReference>
<dbReference type="InterPro" id="IPR036864">
    <property type="entry name" value="Zn2-C6_fun-type_DNA-bd_sf"/>
</dbReference>
<dbReference type="CDD" id="cd12148">
    <property type="entry name" value="fungal_TF_MHR"/>
    <property type="match status" value="1"/>
</dbReference>
<keyword evidence="9" id="KW-1185">Reference proteome</keyword>
<dbReference type="GO" id="GO:0005634">
    <property type="term" value="C:nucleus"/>
    <property type="evidence" value="ECO:0007669"/>
    <property type="project" value="TreeGrafter"/>
</dbReference>
<accession>A0AAV9NL01</accession>
<evidence type="ECO:0000256" key="1">
    <source>
        <dbReference type="ARBA" id="ARBA00022723"/>
    </source>
</evidence>
<dbReference type="GeneID" id="89975779"/>
<dbReference type="SUPFAM" id="SSF57701">
    <property type="entry name" value="Zn2/Cys6 DNA-binding domain"/>
    <property type="match status" value="1"/>
</dbReference>
<dbReference type="SMART" id="SM00906">
    <property type="entry name" value="Fungal_trans"/>
    <property type="match status" value="1"/>
</dbReference>
<evidence type="ECO:0000259" key="7">
    <source>
        <dbReference type="PROSITE" id="PS50048"/>
    </source>
</evidence>
<comment type="caution">
    <text evidence="8">The sequence shown here is derived from an EMBL/GenBank/DDBJ whole genome shotgun (WGS) entry which is preliminary data.</text>
</comment>
<dbReference type="GO" id="GO:0000981">
    <property type="term" value="F:DNA-binding transcription factor activity, RNA polymerase II-specific"/>
    <property type="evidence" value="ECO:0007669"/>
    <property type="project" value="InterPro"/>
</dbReference>
<dbReference type="InterPro" id="IPR007219">
    <property type="entry name" value="XnlR_reg_dom"/>
</dbReference>
<dbReference type="GO" id="GO:0000978">
    <property type="term" value="F:RNA polymerase II cis-regulatory region sequence-specific DNA binding"/>
    <property type="evidence" value="ECO:0007669"/>
    <property type="project" value="TreeGrafter"/>
</dbReference>
<evidence type="ECO:0000256" key="2">
    <source>
        <dbReference type="ARBA" id="ARBA00023015"/>
    </source>
</evidence>
<keyword evidence="2" id="KW-0805">Transcription regulation</keyword>
<dbReference type="CDD" id="cd00067">
    <property type="entry name" value="GAL4"/>
    <property type="match status" value="1"/>
</dbReference>
<dbReference type="SMART" id="SM00066">
    <property type="entry name" value="GAL4"/>
    <property type="match status" value="1"/>
</dbReference>
<dbReference type="PROSITE" id="PS50048">
    <property type="entry name" value="ZN2_CY6_FUNGAL_2"/>
    <property type="match status" value="1"/>
</dbReference>
<dbReference type="Pfam" id="PF00172">
    <property type="entry name" value="Zn_clus"/>
    <property type="match status" value="1"/>
</dbReference>
<keyword evidence="4" id="KW-0804">Transcription</keyword>
<feature type="domain" description="Zn(2)-C6 fungal-type" evidence="7">
    <location>
        <begin position="33"/>
        <end position="63"/>
    </location>
</feature>
<evidence type="ECO:0000256" key="3">
    <source>
        <dbReference type="ARBA" id="ARBA00023125"/>
    </source>
</evidence>
<evidence type="ECO:0000256" key="5">
    <source>
        <dbReference type="ARBA" id="ARBA00023242"/>
    </source>
</evidence>
<name>A0AAV9NL01_9EURO</name>
<dbReference type="AlphaFoldDB" id="A0AAV9NL01"/>
<proteinExistence type="predicted"/>
<keyword evidence="5" id="KW-0539">Nucleus</keyword>
<sequence length="609" mass="68923">MNQPSQKRRGDAPNKAEPPPSKRTMVRKRATLACEECRTRKRRCDSAFPACGGCKKRKSDCVYSAEIEAKQWNFSMIRSLRAHLEELEKEAEILPNGQEKDVSHIRNVPRPQQPSQQPLRLTQLDDNCSDATPTVIHSQAQLSDPSGHGASSRCIEPYGFEQLIPPIDLPIDQRADTCVRSALLFDSIGSPQVGTPPDDNNNDDNADCKCDRALDAMQCRLPLRRHADSLVAIFFSRHQRMLPVLHEPTFMKQYHALWESTYTTSLKNTRKLPSCLGLCKQKSKGTLFPSTLNVVLSLASLFASRDSQHNAEQAQEYFRLAESIDIFRILDEEVGIELVQLALLMGFYLQSTERFSKCWNIGGLAIRMAQNMGLHFSIPEARRRGLLPSFSTQLDCEMRVRVWYGCVILETDISISFGQPLLVSTSRKLFKLPEPIDDQLLSDKVGKPNAQPKDLHSFMEYYTETIKLYRILGRVLEEQEQELISDSSSTTQSILGLDAKIMEWQSNLPPYLKQEPLPAAMDFCGDHISEFLLPESLGMLDFPALARRLHCRFLHTRILILKPALELLFQKQQRQKPDVVFGLSKKGIIQDSLVRSTAAQCVLLAIDLL</sequence>
<dbReference type="RefSeq" id="XP_064710169.1">
    <property type="nucleotide sequence ID" value="XM_064851166.1"/>
</dbReference>
<evidence type="ECO:0000256" key="6">
    <source>
        <dbReference type="SAM" id="MobiDB-lite"/>
    </source>
</evidence>
<keyword evidence="1" id="KW-0479">Metal-binding</keyword>
<dbReference type="GO" id="GO:0006351">
    <property type="term" value="P:DNA-templated transcription"/>
    <property type="evidence" value="ECO:0007669"/>
    <property type="project" value="InterPro"/>
</dbReference>
<reference evidence="8 9" key="1">
    <citation type="submission" date="2023-08" db="EMBL/GenBank/DDBJ databases">
        <title>Black Yeasts Isolated from many extreme environments.</title>
        <authorList>
            <person name="Coleine C."/>
            <person name="Stajich J.E."/>
            <person name="Selbmann L."/>
        </authorList>
    </citation>
    <scope>NUCLEOTIDE SEQUENCE [LARGE SCALE GENOMIC DNA]</scope>
    <source>
        <strain evidence="8 9">CCFEE 5792</strain>
    </source>
</reference>